<dbReference type="PANTHER" id="PTHR46801:SF2">
    <property type="entry name" value="LIPOPOLYSACCHARIDE-BINDING PROTEIN"/>
    <property type="match status" value="1"/>
</dbReference>
<dbReference type="InterPro" id="IPR017942">
    <property type="entry name" value="Lipid-bd_serum_glycop_N"/>
</dbReference>
<protein>
    <submittedName>
        <fullName evidence="6">BPI/LBP family protein</fullName>
    </submittedName>
</protein>
<reference evidence="6 7" key="1">
    <citation type="submission" date="2024-06" db="EMBL/GenBank/DDBJ databases">
        <title>A chromosome level genome sequence of Diviner's sage (Salvia divinorum).</title>
        <authorList>
            <person name="Ford S.A."/>
            <person name="Ro D.-K."/>
            <person name="Ness R.W."/>
            <person name="Phillips M.A."/>
        </authorList>
    </citation>
    <scope>NUCLEOTIDE SEQUENCE [LARGE SCALE GENOMIC DNA]</scope>
    <source>
        <strain evidence="6">SAF-2024a</strain>
        <tissue evidence="6">Leaf</tissue>
    </source>
</reference>
<evidence type="ECO:0000259" key="4">
    <source>
        <dbReference type="SMART" id="SM00328"/>
    </source>
</evidence>
<dbReference type="PANTHER" id="PTHR46801">
    <property type="entry name" value="OS06G0309200 PROTEIN"/>
    <property type="match status" value="1"/>
</dbReference>
<dbReference type="Gene3D" id="3.15.20.10">
    <property type="entry name" value="Bactericidal permeability-increasing protein, domain 2"/>
    <property type="match status" value="1"/>
</dbReference>
<dbReference type="InterPro" id="IPR030675">
    <property type="entry name" value="BPI/LBP"/>
</dbReference>
<feature type="chain" id="PRO_5044855876" evidence="3">
    <location>
        <begin position="24"/>
        <end position="485"/>
    </location>
</feature>
<feature type="domain" description="Lipid-binding serum glycoprotein N-terminal" evidence="4">
    <location>
        <begin position="33"/>
        <end position="258"/>
    </location>
</feature>
<dbReference type="PIRSF" id="PIRSF002417">
    <property type="entry name" value="Lipid_binding_protein"/>
    <property type="match status" value="1"/>
</dbReference>
<keyword evidence="1" id="KW-0325">Glycoprotein</keyword>
<organism evidence="6 7">
    <name type="scientific">Salvia divinorum</name>
    <name type="common">Maria pastora</name>
    <name type="synonym">Diviner's sage</name>
    <dbReference type="NCBI Taxonomy" id="28513"/>
    <lineage>
        <taxon>Eukaryota</taxon>
        <taxon>Viridiplantae</taxon>
        <taxon>Streptophyta</taxon>
        <taxon>Embryophyta</taxon>
        <taxon>Tracheophyta</taxon>
        <taxon>Spermatophyta</taxon>
        <taxon>Magnoliopsida</taxon>
        <taxon>eudicotyledons</taxon>
        <taxon>Gunneridae</taxon>
        <taxon>Pentapetalae</taxon>
        <taxon>asterids</taxon>
        <taxon>lamiids</taxon>
        <taxon>Lamiales</taxon>
        <taxon>Lamiaceae</taxon>
        <taxon>Nepetoideae</taxon>
        <taxon>Mentheae</taxon>
        <taxon>Salviinae</taxon>
        <taxon>Salvia</taxon>
        <taxon>Salvia subgen. Calosphace</taxon>
    </lineage>
</organism>
<dbReference type="Pfam" id="PF02886">
    <property type="entry name" value="LBP_BPI_CETP_C"/>
    <property type="match status" value="1"/>
</dbReference>
<dbReference type="FunFam" id="3.15.10.10:FF:000001">
    <property type="entry name" value="phospholipid transfer protein-like"/>
    <property type="match status" value="1"/>
</dbReference>
<dbReference type="AlphaFoldDB" id="A0ABD1IE56"/>
<dbReference type="Pfam" id="PF01273">
    <property type="entry name" value="LBP_BPI_CETP"/>
    <property type="match status" value="1"/>
</dbReference>
<evidence type="ECO:0000313" key="6">
    <source>
        <dbReference type="EMBL" id="KAL1566991.1"/>
    </source>
</evidence>
<dbReference type="EMBL" id="JBEAFC010000002">
    <property type="protein sequence ID" value="KAL1566991.1"/>
    <property type="molecule type" value="Genomic_DNA"/>
</dbReference>
<dbReference type="SMART" id="SM00329">
    <property type="entry name" value="BPI2"/>
    <property type="match status" value="1"/>
</dbReference>
<dbReference type="Gene3D" id="3.15.10.10">
    <property type="entry name" value="Bactericidal permeability-increasing protein, domain 1"/>
    <property type="match status" value="1"/>
</dbReference>
<feature type="domain" description="Lipid-binding serum glycoprotein C-terminal" evidence="5">
    <location>
        <begin position="276"/>
        <end position="474"/>
    </location>
</feature>
<accession>A0ABD1IE56</accession>
<comment type="caution">
    <text evidence="6">The sequence shown here is derived from an EMBL/GenBank/DDBJ whole genome shotgun (WGS) entry which is preliminary data.</text>
</comment>
<gene>
    <name evidence="6" type="ORF">AAHA92_02522</name>
</gene>
<keyword evidence="3" id="KW-0732">Signal</keyword>
<name>A0ABD1IE56_SALDI</name>
<dbReference type="InterPro" id="IPR001124">
    <property type="entry name" value="Lipid-bd_serum_glycop_C"/>
</dbReference>
<evidence type="ECO:0000313" key="7">
    <source>
        <dbReference type="Proteomes" id="UP001567538"/>
    </source>
</evidence>
<evidence type="ECO:0000256" key="2">
    <source>
        <dbReference type="ARBA" id="ARBA00060933"/>
    </source>
</evidence>
<evidence type="ECO:0000259" key="5">
    <source>
        <dbReference type="SMART" id="SM00329"/>
    </source>
</evidence>
<dbReference type="InterPro" id="IPR017943">
    <property type="entry name" value="Bactericidal_perm-incr_a/b_dom"/>
</dbReference>
<dbReference type="Proteomes" id="UP001567538">
    <property type="component" value="Unassembled WGS sequence"/>
</dbReference>
<dbReference type="SMART" id="SM00328">
    <property type="entry name" value="BPI1"/>
    <property type="match status" value="1"/>
</dbReference>
<feature type="signal peptide" evidence="3">
    <location>
        <begin position="1"/>
        <end position="23"/>
    </location>
</feature>
<dbReference type="SUPFAM" id="SSF55394">
    <property type="entry name" value="Bactericidal permeability-increasing protein, BPI"/>
    <property type="match status" value="2"/>
</dbReference>
<evidence type="ECO:0000256" key="3">
    <source>
        <dbReference type="SAM" id="SignalP"/>
    </source>
</evidence>
<keyword evidence="7" id="KW-1185">Reference proteome</keyword>
<comment type="similarity">
    <text evidence="2">Belongs to the BPI/LBP/Plunc superfamily. BPI/LBP (TC 1.C.40) family.</text>
</comment>
<sequence length="485" mass="52974">MAGLIPPFLLLLLFTFSCNCVQSIDQGHINAEISNRGLDFIKELLIEKAEFEIVPLDLPKIVKSVKIPIIGTVQMAATSITIETINVTSSTLKSGFRGIVIDISGATANLSMNWQYSYSTWWLPVSVSDKGNATIQVEGLEVGLTLSLETVEGSLKVSLLECGCYVNGISIKLNGGASWLYQGLVDAFEDKISSAVEDAIPKKIKDAIVKLDNSLQSFPKEVSVTSIAALNVTLVGDPALNELSLDLEIDGLFSAKDEATLSSPYHRIAQESGSCMEADKMLKISLHEDVFRSASSVYFEAAKMHWIVDKVPDQSLLNTAGWRFIIPQLYKRYPNDDMNLNLTVSSPPTIEVEKRQIKATIPLDVVIDVLDGGQVVPVVCISVVIDASVSPEILGNTLVGVAKLNEFTMSLNWSKIGDLHMNLIQTIVSATLRTVVLPYVNLKLTTGFQIPPFHGYELQYVQLLCTDAWVVVCSDAAPAKQYNFI</sequence>
<proteinExistence type="inferred from homology"/>
<dbReference type="InterPro" id="IPR045897">
    <property type="entry name" value="BPI/LBP_pln"/>
</dbReference>
<evidence type="ECO:0000256" key="1">
    <source>
        <dbReference type="ARBA" id="ARBA00023180"/>
    </source>
</evidence>